<dbReference type="SUPFAM" id="SSF53850">
    <property type="entry name" value="Periplasmic binding protein-like II"/>
    <property type="match status" value="1"/>
</dbReference>
<proteinExistence type="predicted"/>
<protein>
    <submittedName>
        <fullName evidence="1">ABC transporter substrate-binding protein</fullName>
    </submittedName>
</protein>
<dbReference type="EMBL" id="BAAANL010000002">
    <property type="protein sequence ID" value="GAA1858527.1"/>
    <property type="molecule type" value="Genomic_DNA"/>
</dbReference>
<name>A0ABN2NAG1_9MICO</name>
<evidence type="ECO:0000313" key="2">
    <source>
        <dbReference type="Proteomes" id="UP001501094"/>
    </source>
</evidence>
<sequence length="432" mass="46972">MTTALLAGCGAGLATGGEDQEVTLTVATFGVMGFDDLYEQYEKTHPGVTIEATNYEQSGDARATLFEGLENGEGMSDVVALEEGWLGQAMAESDKFVDLRDHHIETSSWRWLEWKYKQGTAPTGAVIGAGTDIGPMGLCYRRDLFEAAGLPTDRKQVAELFQQDGGDWERYFEVGRQYHATTGKAWYDQPTFVWNAMVNQLDEGYYNIDGDIIAGENEALAEKWGLVAQANADGLSARETPWDWRGGKAFTDDSFATFMCPGWMIGHIKTQLEAAGGGPETGWDFADVFPGGSANWGGSFLAVPESSEHPDEAAELVLWLTEAEQQAEAFKVAGTFPSTEEMIHIFSTEPVDGDPVFGGAPIAKLLAQRTEGVRAQFKGPLDSQIQEDAFGDSLRAMDAGDLSPDEAWQQAIGRVQELETKGSITLPEEGEE</sequence>
<dbReference type="InterPro" id="IPR006059">
    <property type="entry name" value="SBP"/>
</dbReference>
<evidence type="ECO:0000313" key="1">
    <source>
        <dbReference type="EMBL" id="GAA1858527.1"/>
    </source>
</evidence>
<dbReference type="PANTHER" id="PTHR43649:SF32">
    <property type="entry name" value="SUGAR BINDING SECRETED PROTEIN"/>
    <property type="match status" value="1"/>
</dbReference>
<organism evidence="1 2">
    <name type="scientific">Myceligenerans crystallogenes</name>
    <dbReference type="NCBI Taxonomy" id="316335"/>
    <lineage>
        <taxon>Bacteria</taxon>
        <taxon>Bacillati</taxon>
        <taxon>Actinomycetota</taxon>
        <taxon>Actinomycetes</taxon>
        <taxon>Micrococcales</taxon>
        <taxon>Promicromonosporaceae</taxon>
        <taxon>Myceligenerans</taxon>
    </lineage>
</organism>
<dbReference type="Pfam" id="PF13416">
    <property type="entry name" value="SBP_bac_8"/>
    <property type="match status" value="1"/>
</dbReference>
<dbReference type="Gene3D" id="3.40.190.10">
    <property type="entry name" value="Periplasmic binding protein-like II"/>
    <property type="match status" value="1"/>
</dbReference>
<dbReference type="PANTHER" id="PTHR43649">
    <property type="entry name" value="ARABINOSE-BINDING PROTEIN-RELATED"/>
    <property type="match status" value="1"/>
</dbReference>
<accession>A0ABN2NAG1</accession>
<reference evidence="1 2" key="1">
    <citation type="journal article" date="2019" name="Int. J. Syst. Evol. Microbiol.">
        <title>The Global Catalogue of Microorganisms (GCM) 10K type strain sequencing project: providing services to taxonomists for standard genome sequencing and annotation.</title>
        <authorList>
            <consortium name="The Broad Institute Genomics Platform"/>
            <consortium name="The Broad Institute Genome Sequencing Center for Infectious Disease"/>
            <person name="Wu L."/>
            <person name="Ma J."/>
        </authorList>
    </citation>
    <scope>NUCLEOTIDE SEQUENCE [LARGE SCALE GENOMIC DNA]</scope>
    <source>
        <strain evidence="1 2">JCM 14326</strain>
    </source>
</reference>
<dbReference type="InterPro" id="IPR050490">
    <property type="entry name" value="Bact_solute-bd_prot1"/>
</dbReference>
<gene>
    <name evidence="1" type="ORF">GCM10009751_15030</name>
</gene>
<comment type="caution">
    <text evidence="1">The sequence shown here is derived from an EMBL/GenBank/DDBJ whole genome shotgun (WGS) entry which is preliminary data.</text>
</comment>
<dbReference type="Proteomes" id="UP001501094">
    <property type="component" value="Unassembled WGS sequence"/>
</dbReference>
<keyword evidence="2" id="KW-1185">Reference proteome</keyword>